<dbReference type="PRINTS" id="PR00834">
    <property type="entry name" value="PROTEASES2C"/>
</dbReference>
<protein>
    <recommendedName>
        <fullName evidence="5">Serine protease</fullName>
    </recommendedName>
</protein>
<dbReference type="EMBL" id="CP006585">
    <property type="protein sequence ID" value="AGW13220.1"/>
    <property type="molecule type" value="Genomic_DNA"/>
</dbReference>
<dbReference type="PATRIC" id="fig|1121448.10.peg.1369"/>
<feature type="signal peptide" evidence="2">
    <location>
        <begin position="1"/>
        <end position="25"/>
    </location>
</feature>
<dbReference type="GO" id="GO:0004252">
    <property type="term" value="F:serine-type endopeptidase activity"/>
    <property type="evidence" value="ECO:0007669"/>
    <property type="project" value="InterPro"/>
</dbReference>
<evidence type="ECO:0000313" key="3">
    <source>
        <dbReference type="EMBL" id="AGW13220.1"/>
    </source>
</evidence>
<sequence>MPRLPLGPFPLLVLCLLTGLHCSLADVAHGIDAQGLFQRSGPSVVVVVGKDASGRDISLGSGFYVQDTLVVTNNHVVERASKVEIRQGQDAPVPVKRIRARDKDNDLALLEVGKPGAPLPLKTGHPSVGEEVLAIGNPKGLERTISPGIVSGLRKDPQQRIRYQITAPISPGSSGGPILDAGGNVIGLATFFVMEGQNLNFAVPSLYVEQLMSGRGGGGSASPSKPAKRIEVREDPSGVITIK</sequence>
<evidence type="ECO:0000256" key="1">
    <source>
        <dbReference type="SAM" id="MobiDB-lite"/>
    </source>
</evidence>
<dbReference type="InterPro" id="IPR001940">
    <property type="entry name" value="Peptidase_S1C"/>
</dbReference>
<keyword evidence="2" id="KW-0732">Signal</keyword>
<evidence type="ECO:0000313" key="4">
    <source>
        <dbReference type="Proteomes" id="UP000016587"/>
    </source>
</evidence>
<dbReference type="eggNOG" id="COG0265">
    <property type="taxonomic scope" value="Bacteria"/>
</dbReference>
<dbReference type="InterPro" id="IPR043504">
    <property type="entry name" value="Peptidase_S1_PA_chymotrypsin"/>
</dbReference>
<dbReference type="HOGENOM" id="CLU_1141132_0_0_7"/>
<reference evidence="4" key="2">
    <citation type="submission" date="2013-07" db="EMBL/GenBank/DDBJ databases">
        <authorList>
            <person name="Morais-Silva F.O."/>
            <person name="Rezende A.M."/>
            <person name="Pimentel C."/>
            <person name="Resende D.M."/>
            <person name="Santos C.I."/>
            <person name="Clemente C."/>
            <person name="de Oliveira L.M."/>
            <person name="da Silva S.M."/>
            <person name="Costa D.A."/>
            <person name="Varela-Raposo A."/>
            <person name="Horacio E.C.A."/>
            <person name="Matos M."/>
            <person name="Flores O."/>
            <person name="Ruiz J.C."/>
            <person name="Rodrigues-Pousada C."/>
        </authorList>
    </citation>
    <scope>NUCLEOTIDE SEQUENCE [LARGE SCALE GENOMIC DNA]</scope>
    <source>
        <strain evidence="4">ATCC 19364 / DSM 1382 / NCIMB 9332 / VKM B-1759</strain>
    </source>
</reference>
<dbReference type="PANTHER" id="PTHR43019">
    <property type="entry name" value="SERINE ENDOPROTEASE DEGS"/>
    <property type="match status" value="1"/>
</dbReference>
<reference evidence="3 4" key="1">
    <citation type="journal article" date="2013" name="J. Bacteriol.">
        <title>Roles of HynAB and Ech, the only two hydrogenases found in the model sulfate reducer Desulfovibrio gigas.</title>
        <authorList>
            <person name="Morais-Silva F.O."/>
            <person name="Santos C.I."/>
            <person name="Rodrigues R."/>
            <person name="Pereira I.A."/>
            <person name="Rodrigues-Pousada C."/>
        </authorList>
    </citation>
    <scope>NUCLEOTIDE SEQUENCE [LARGE SCALE GENOMIC DNA]</scope>
    <source>
        <strain evidence="4">ATCC 19364 / DSM 1382 / NCIMB 9332 / VKM B-1759</strain>
    </source>
</reference>
<dbReference type="PANTHER" id="PTHR43019:SF23">
    <property type="entry name" value="PROTEASE DO-LIKE 5, CHLOROPLASTIC"/>
    <property type="match status" value="1"/>
</dbReference>
<dbReference type="Gene3D" id="2.40.10.10">
    <property type="entry name" value="Trypsin-like serine proteases"/>
    <property type="match status" value="2"/>
</dbReference>
<dbReference type="Pfam" id="PF13365">
    <property type="entry name" value="Trypsin_2"/>
    <property type="match status" value="1"/>
</dbReference>
<organism evidence="3 4">
    <name type="scientific">Megalodesulfovibrio gigas (strain ATCC 19364 / DSM 1382 / NCIMB 9332 / VKM B-1759)</name>
    <name type="common">Desulfovibrio gigas</name>
    <dbReference type="NCBI Taxonomy" id="1121448"/>
    <lineage>
        <taxon>Bacteria</taxon>
        <taxon>Pseudomonadati</taxon>
        <taxon>Thermodesulfobacteriota</taxon>
        <taxon>Desulfovibrionia</taxon>
        <taxon>Desulfovibrionales</taxon>
        <taxon>Desulfovibrionaceae</taxon>
        <taxon>Megalodesulfovibrio</taxon>
    </lineage>
</organism>
<dbReference type="OrthoDB" id="9766361at2"/>
<name>T2G9F7_MEGG1</name>
<dbReference type="InterPro" id="IPR009003">
    <property type="entry name" value="Peptidase_S1_PA"/>
</dbReference>
<dbReference type="RefSeq" id="WP_021760016.1">
    <property type="nucleotide sequence ID" value="NC_022444.1"/>
</dbReference>
<evidence type="ECO:0008006" key="5">
    <source>
        <dbReference type="Google" id="ProtNLM"/>
    </source>
</evidence>
<dbReference type="AlphaFoldDB" id="T2G9F7"/>
<gene>
    <name evidence="3" type="ORF">DGI_1374</name>
</gene>
<evidence type="ECO:0000256" key="2">
    <source>
        <dbReference type="SAM" id="SignalP"/>
    </source>
</evidence>
<dbReference type="STRING" id="1121448.DGI_1374"/>
<keyword evidence="4" id="KW-1185">Reference proteome</keyword>
<feature type="region of interest" description="Disordered" evidence="1">
    <location>
        <begin position="213"/>
        <end position="243"/>
    </location>
</feature>
<dbReference type="KEGG" id="dgg:DGI_1374"/>
<accession>T2G9F7</accession>
<dbReference type="GO" id="GO:0006508">
    <property type="term" value="P:proteolysis"/>
    <property type="evidence" value="ECO:0007669"/>
    <property type="project" value="InterPro"/>
</dbReference>
<feature type="chain" id="PRO_5004599701" description="Serine protease" evidence="2">
    <location>
        <begin position="26"/>
        <end position="243"/>
    </location>
</feature>
<dbReference type="SUPFAM" id="SSF50494">
    <property type="entry name" value="Trypsin-like serine proteases"/>
    <property type="match status" value="1"/>
</dbReference>
<proteinExistence type="predicted"/>
<dbReference type="Proteomes" id="UP000016587">
    <property type="component" value="Chromosome"/>
</dbReference>